<organism evidence="1 2">
    <name type="scientific">Corynebacterium felinum</name>
    <dbReference type="NCBI Taxonomy" id="131318"/>
    <lineage>
        <taxon>Bacteria</taxon>
        <taxon>Bacillati</taxon>
        <taxon>Actinomycetota</taxon>
        <taxon>Actinomycetes</taxon>
        <taxon>Mycobacteriales</taxon>
        <taxon>Corynebacteriaceae</taxon>
        <taxon>Corynebacterium</taxon>
    </lineage>
</organism>
<protein>
    <submittedName>
        <fullName evidence="1">Uncharacterized protein</fullName>
    </submittedName>
</protein>
<proteinExistence type="predicted"/>
<keyword evidence="2" id="KW-1185">Reference proteome</keyword>
<gene>
    <name evidence="1" type="ORF">J2S37_000055</name>
</gene>
<comment type="caution">
    <text evidence="1">The sequence shown here is derived from an EMBL/GenBank/DDBJ whole genome shotgun (WGS) entry which is preliminary data.</text>
</comment>
<name>A0ABU2B4H3_9CORY</name>
<dbReference type="EMBL" id="JAVDYF010000001">
    <property type="protein sequence ID" value="MDR7353517.1"/>
    <property type="molecule type" value="Genomic_DNA"/>
</dbReference>
<dbReference type="Proteomes" id="UP001183619">
    <property type="component" value="Unassembled WGS sequence"/>
</dbReference>
<evidence type="ECO:0000313" key="2">
    <source>
        <dbReference type="Proteomes" id="UP001183619"/>
    </source>
</evidence>
<sequence>MSVAVAMPLSTTVDPALTDKAMTRKDWPLSLWRAWGCYLHEHAHCE</sequence>
<evidence type="ECO:0000313" key="1">
    <source>
        <dbReference type="EMBL" id="MDR7353517.1"/>
    </source>
</evidence>
<reference evidence="1 2" key="1">
    <citation type="submission" date="2023-07" db="EMBL/GenBank/DDBJ databases">
        <title>Sequencing the genomes of 1000 actinobacteria strains.</title>
        <authorList>
            <person name="Klenk H.-P."/>
        </authorList>
    </citation>
    <scope>NUCLEOTIDE SEQUENCE [LARGE SCALE GENOMIC DNA]</scope>
    <source>
        <strain evidence="1 2">DSM 44508</strain>
    </source>
</reference>
<dbReference type="RefSeq" id="WP_277105286.1">
    <property type="nucleotide sequence ID" value="NZ_BAAAJS010000041.1"/>
</dbReference>
<accession>A0ABU2B4H3</accession>